<feature type="compositionally biased region" description="Polar residues" evidence="1">
    <location>
        <begin position="1"/>
        <end position="12"/>
    </location>
</feature>
<dbReference type="PANTHER" id="PTHR42831:SF1">
    <property type="entry name" value="FE-S PROTEIN MATURATION AUXILIARY FACTOR YITW"/>
    <property type="match status" value="1"/>
</dbReference>
<dbReference type="SUPFAM" id="SSF117916">
    <property type="entry name" value="Fe-S cluster assembly (FSCA) domain-like"/>
    <property type="match status" value="1"/>
</dbReference>
<dbReference type="EMBL" id="BAABKX010000009">
    <property type="protein sequence ID" value="GAA5051808.1"/>
    <property type="molecule type" value="Genomic_DNA"/>
</dbReference>
<reference evidence="3 4" key="1">
    <citation type="journal article" date="2019" name="Int. J. Syst. Evol. Microbiol.">
        <title>The Global Catalogue of Microorganisms (GCM) 10K type strain sequencing project: providing services to taxonomists for standard genome sequencing and annotation.</title>
        <authorList>
            <consortium name="The Broad Institute Genomics Platform"/>
            <consortium name="The Broad Institute Genome Sequencing Center for Infectious Disease"/>
            <person name="Wu L."/>
            <person name="Ma J."/>
        </authorList>
    </citation>
    <scope>NUCLEOTIDE SEQUENCE [LARGE SCALE GENOMIC DNA]</scope>
    <source>
        <strain evidence="3 4">JCM 17504</strain>
    </source>
</reference>
<dbReference type="Proteomes" id="UP001501729">
    <property type="component" value="Unassembled WGS sequence"/>
</dbReference>
<accession>A0AAV3UIH7</accession>
<sequence length="124" mass="13956">MSTNTAPTNTDEFTLGPDAETSSFEQELWTLIDEIPDPHIPVSLVEMGMIYEVNERDGDVTVEMTFPCMGCPAYEFIQTDIKSILRPVEGVESVTIDIVWDPVWSKDMLEPEVQEKMRNAGISL</sequence>
<feature type="region of interest" description="Disordered" evidence="1">
    <location>
        <begin position="1"/>
        <end position="20"/>
    </location>
</feature>
<evidence type="ECO:0000313" key="4">
    <source>
        <dbReference type="Proteomes" id="UP001501729"/>
    </source>
</evidence>
<proteinExistence type="predicted"/>
<dbReference type="InterPro" id="IPR034904">
    <property type="entry name" value="FSCA_dom_sf"/>
</dbReference>
<organism evidence="3 4">
    <name type="scientific">Haladaptatus pallidirubidus</name>
    <dbReference type="NCBI Taxonomy" id="1008152"/>
    <lineage>
        <taxon>Archaea</taxon>
        <taxon>Methanobacteriati</taxon>
        <taxon>Methanobacteriota</taxon>
        <taxon>Stenosarchaea group</taxon>
        <taxon>Halobacteria</taxon>
        <taxon>Halobacteriales</taxon>
        <taxon>Haladaptataceae</taxon>
        <taxon>Haladaptatus</taxon>
    </lineage>
</organism>
<feature type="domain" description="MIP18 family-like" evidence="2">
    <location>
        <begin position="25"/>
        <end position="95"/>
    </location>
</feature>
<dbReference type="Gene3D" id="3.30.300.130">
    <property type="entry name" value="Fe-S cluster assembly (FSCA)"/>
    <property type="match status" value="1"/>
</dbReference>
<name>A0AAV3UIH7_9EURY</name>
<dbReference type="GeneID" id="68615475"/>
<dbReference type="InterPro" id="IPR052339">
    <property type="entry name" value="Fe-S_Maturation_MIP18"/>
</dbReference>
<protein>
    <recommendedName>
        <fullName evidence="2">MIP18 family-like domain-containing protein</fullName>
    </recommendedName>
</protein>
<keyword evidence="4" id="KW-1185">Reference proteome</keyword>
<dbReference type="PANTHER" id="PTHR42831">
    <property type="entry name" value="FE-S PROTEIN MATURATION AUXILIARY FACTOR YITW"/>
    <property type="match status" value="1"/>
</dbReference>
<evidence type="ECO:0000256" key="1">
    <source>
        <dbReference type="SAM" id="MobiDB-lite"/>
    </source>
</evidence>
<dbReference type="InterPro" id="IPR002744">
    <property type="entry name" value="MIP18-like"/>
</dbReference>
<comment type="caution">
    <text evidence="3">The sequence shown here is derived from an EMBL/GenBank/DDBJ whole genome shotgun (WGS) entry which is preliminary data.</text>
</comment>
<evidence type="ECO:0000259" key="2">
    <source>
        <dbReference type="Pfam" id="PF01883"/>
    </source>
</evidence>
<gene>
    <name evidence="3" type="ORF">GCM10025751_27390</name>
</gene>
<evidence type="ECO:0000313" key="3">
    <source>
        <dbReference type="EMBL" id="GAA5051808.1"/>
    </source>
</evidence>
<dbReference type="Pfam" id="PF01883">
    <property type="entry name" value="FeS_assembly_P"/>
    <property type="match status" value="1"/>
</dbReference>
<dbReference type="RefSeq" id="WP_227777359.1">
    <property type="nucleotide sequence ID" value="NZ_BAABKX010000009.1"/>
</dbReference>
<dbReference type="AlphaFoldDB" id="A0AAV3UIH7"/>